<dbReference type="Pfam" id="PF00018">
    <property type="entry name" value="SH3_1"/>
    <property type="match status" value="4"/>
</dbReference>
<dbReference type="CTD" id="6753662"/>
<dbReference type="OrthoDB" id="27823at2759"/>
<dbReference type="GeneID" id="6753662"/>
<name>B3RY92_TRIAD</name>
<dbReference type="EMBL" id="DS985245">
    <property type="protein sequence ID" value="EDV24559.1"/>
    <property type="molecule type" value="Genomic_DNA"/>
</dbReference>
<dbReference type="PANTHER" id="PTHR14167:SF116">
    <property type="entry name" value="CAP, ISOFORM AC"/>
    <property type="match status" value="1"/>
</dbReference>
<dbReference type="KEGG" id="tad:TRIADDRAFT_25635"/>
<dbReference type="InParanoid" id="B3RY92"/>
<evidence type="ECO:0000313" key="4">
    <source>
        <dbReference type="EMBL" id="EDV24559.1"/>
    </source>
</evidence>
<dbReference type="PRINTS" id="PR00499">
    <property type="entry name" value="P67PHOX"/>
</dbReference>
<feature type="domain" description="SH3" evidence="3">
    <location>
        <begin position="71"/>
        <end position="130"/>
    </location>
</feature>
<reference evidence="4 5" key="1">
    <citation type="journal article" date="2008" name="Nature">
        <title>The Trichoplax genome and the nature of placozoans.</title>
        <authorList>
            <person name="Srivastava M."/>
            <person name="Begovic E."/>
            <person name="Chapman J."/>
            <person name="Putnam N.H."/>
            <person name="Hellsten U."/>
            <person name="Kawashima T."/>
            <person name="Kuo A."/>
            <person name="Mitros T."/>
            <person name="Salamov A."/>
            <person name="Carpenter M.L."/>
            <person name="Signorovitch A.Y."/>
            <person name="Moreno M.A."/>
            <person name="Kamm K."/>
            <person name="Grimwood J."/>
            <person name="Schmutz J."/>
            <person name="Shapiro H."/>
            <person name="Grigoriev I.V."/>
            <person name="Buss L.W."/>
            <person name="Schierwater B."/>
            <person name="Dellaporta S.L."/>
            <person name="Rokhsar D.S."/>
        </authorList>
    </citation>
    <scope>NUCLEOTIDE SEQUENCE [LARGE SCALE GENOMIC DNA]</scope>
    <source>
        <strain evidence="4 5">Grell-BS-1999</strain>
    </source>
</reference>
<evidence type="ECO:0000313" key="5">
    <source>
        <dbReference type="Proteomes" id="UP000009022"/>
    </source>
</evidence>
<accession>B3RY92</accession>
<dbReference type="PRINTS" id="PR00452">
    <property type="entry name" value="SH3DOMAIN"/>
</dbReference>
<proteinExistence type="predicted"/>
<dbReference type="OMA" id="WDEALFD"/>
<dbReference type="InterPro" id="IPR001452">
    <property type="entry name" value="SH3_domain"/>
</dbReference>
<dbReference type="RefSeq" id="XP_002112449.1">
    <property type="nucleotide sequence ID" value="XM_002112413.1"/>
</dbReference>
<dbReference type="SMART" id="SM00326">
    <property type="entry name" value="SH3"/>
    <property type="match status" value="4"/>
</dbReference>
<evidence type="ECO:0000256" key="1">
    <source>
        <dbReference type="ARBA" id="ARBA00022443"/>
    </source>
</evidence>
<keyword evidence="5" id="KW-1185">Reference proteome</keyword>
<dbReference type="PANTHER" id="PTHR14167">
    <property type="entry name" value="SH3 DOMAIN-CONTAINING"/>
    <property type="match status" value="1"/>
</dbReference>
<organism evidence="4 5">
    <name type="scientific">Trichoplax adhaerens</name>
    <name type="common">Trichoplax reptans</name>
    <dbReference type="NCBI Taxonomy" id="10228"/>
    <lineage>
        <taxon>Eukaryota</taxon>
        <taxon>Metazoa</taxon>
        <taxon>Placozoa</taxon>
        <taxon>Uniplacotomia</taxon>
        <taxon>Trichoplacea</taxon>
        <taxon>Trichoplacidae</taxon>
        <taxon>Trichoplax</taxon>
    </lineage>
</organism>
<dbReference type="Proteomes" id="UP000009022">
    <property type="component" value="Unassembled WGS sequence"/>
</dbReference>
<feature type="domain" description="SH3" evidence="3">
    <location>
        <begin position="228"/>
        <end position="287"/>
    </location>
</feature>
<dbReference type="FunFam" id="2.30.30.40:FF:000072">
    <property type="entry name" value="Unconventional Myosin IB"/>
    <property type="match status" value="2"/>
</dbReference>
<dbReference type="CDD" id="cd00174">
    <property type="entry name" value="SH3"/>
    <property type="match status" value="2"/>
</dbReference>
<dbReference type="PROSITE" id="PS50002">
    <property type="entry name" value="SH3"/>
    <property type="match status" value="4"/>
</dbReference>
<protein>
    <recommendedName>
        <fullName evidence="3">SH3 domain-containing protein</fullName>
    </recommendedName>
</protein>
<evidence type="ECO:0000256" key="2">
    <source>
        <dbReference type="PROSITE-ProRule" id="PRU00192"/>
    </source>
</evidence>
<dbReference type="AlphaFoldDB" id="B3RY92"/>
<dbReference type="HOGENOM" id="CLU_015305_0_0_1"/>
<dbReference type="Gene3D" id="2.30.30.40">
    <property type="entry name" value="SH3 Domains"/>
    <property type="match status" value="4"/>
</dbReference>
<gene>
    <name evidence="4" type="ORF">TRIADDRAFT_25635</name>
</gene>
<dbReference type="InterPro" id="IPR050384">
    <property type="entry name" value="Endophilin_SH3RF"/>
</dbReference>
<dbReference type="STRING" id="10228.B3RY92"/>
<dbReference type="InterPro" id="IPR036028">
    <property type="entry name" value="SH3-like_dom_sf"/>
</dbReference>
<keyword evidence="1 2" id="KW-0728">SH3 domain</keyword>
<dbReference type="eggNOG" id="KOG4225">
    <property type="taxonomic scope" value="Eukaryota"/>
</dbReference>
<evidence type="ECO:0000259" key="3">
    <source>
        <dbReference type="PROSITE" id="PS50002"/>
    </source>
</evidence>
<feature type="non-terminal residue" evidence="4">
    <location>
        <position position="1"/>
    </location>
</feature>
<sequence length="288" mass="32556">PHAIATFDFSAQDNDELSLQKGDVIILLQKIDDTWYIGRNDQKKGIFPSNFVRIVKDIGTRQAQSDMNAEFDKPCAVARFDFDAENENELAFTEGDHITLLNYVGEEWLKGQLNGKIGIFPIDFVHILVNITSKCLLPCKFFLSSYSKNLHTVLILQVGVPHCKAVYDFNAEADNELSFRKGDIITIVAKINDEWLEGKLNNRNGIFPTQFVEIIQDLGDNAKSAASNSNFNVKAIYDFDGQDSTELSFKEGEYITVIEKVNDEWLLGEINGQKGQFPIAFVKIFNRQ</sequence>
<feature type="domain" description="SH3" evidence="3">
    <location>
        <begin position="1"/>
        <end position="57"/>
    </location>
</feature>
<dbReference type="PhylomeDB" id="B3RY92"/>
<feature type="domain" description="SH3" evidence="3">
    <location>
        <begin position="158"/>
        <end position="217"/>
    </location>
</feature>
<dbReference type="SUPFAM" id="SSF50044">
    <property type="entry name" value="SH3-domain"/>
    <property type="match status" value="4"/>
</dbReference>